<dbReference type="AlphaFoldDB" id="A0A1I3CTN4"/>
<evidence type="ECO:0000256" key="4">
    <source>
        <dbReference type="ARBA" id="ARBA00013185"/>
    </source>
</evidence>
<evidence type="ECO:0000313" key="12">
    <source>
        <dbReference type="EMBL" id="SFH77904.1"/>
    </source>
</evidence>
<dbReference type="InterPro" id="IPR047215">
    <property type="entry name" value="Galactose_mutarotase-like"/>
</dbReference>
<feature type="active site" description="Proton acceptor" evidence="9">
    <location>
        <position position="300"/>
    </location>
</feature>
<dbReference type="GO" id="GO:0006006">
    <property type="term" value="P:glucose metabolic process"/>
    <property type="evidence" value="ECO:0007669"/>
    <property type="project" value="TreeGrafter"/>
</dbReference>
<dbReference type="PANTHER" id="PTHR10091">
    <property type="entry name" value="ALDOSE-1-EPIMERASE"/>
    <property type="match status" value="1"/>
</dbReference>
<feature type="binding site" evidence="11">
    <location>
        <begin position="175"/>
        <end position="177"/>
    </location>
    <ligand>
        <name>beta-D-galactose</name>
        <dbReference type="ChEBI" id="CHEBI:27667"/>
    </ligand>
</feature>
<evidence type="ECO:0000256" key="8">
    <source>
        <dbReference type="PIRNR" id="PIRNR005096"/>
    </source>
</evidence>
<dbReference type="Gene3D" id="2.70.98.10">
    <property type="match status" value="1"/>
</dbReference>
<evidence type="ECO:0000256" key="6">
    <source>
        <dbReference type="ARBA" id="ARBA00023235"/>
    </source>
</evidence>
<dbReference type="InterPro" id="IPR008183">
    <property type="entry name" value="Aldose_1/G6P_1-epimerase"/>
</dbReference>
<dbReference type="UniPathway" id="UPA00242"/>
<name>A0A1I3CTN4_9LACT</name>
<dbReference type="EC" id="5.1.3.3" evidence="4 8"/>
<reference evidence="12 13" key="1">
    <citation type="submission" date="2016-10" db="EMBL/GenBank/DDBJ databases">
        <authorList>
            <person name="de Groot N.N."/>
        </authorList>
    </citation>
    <scope>NUCLEOTIDE SEQUENCE [LARGE SCALE GENOMIC DNA]</scope>
    <source>
        <strain evidence="12 13">DSM 27630</strain>
    </source>
</reference>
<evidence type="ECO:0000256" key="9">
    <source>
        <dbReference type="PIRSR" id="PIRSR005096-1"/>
    </source>
</evidence>
<dbReference type="InterPro" id="IPR015443">
    <property type="entry name" value="Aldose_1-epimerase"/>
</dbReference>
<evidence type="ECO:0000256" key="2">
    <source>
        <dbReference type="ARBA" id="ARBA00005028"/>
    </source>
</evidence>
<sequence>MNIRKSSWGHVDGHEVFSYTLTNDQGAIFRCMEYGAVVTAIEVPDREGRMENVVLGFDSLDQYVKDSPYFGALVGRVAGRIARASWKDHQLTKNEGEHHIHGGTANFSHRVWKSRVVEDHHKIGIEFSLDSPHGDNGYPGNLCVKVIYYWTNENVWEMDILAQTDQETLFNPTNHTYFNLSGNVKNKILNHTLQIEASAYAETNAEKLPTGRLLPVSDTAFDFREPIQMGKALEKHPAGYDTPFKLEGTKHIALEDPESGRCLSIQTDRDAVVVFSTTNMEEDYMVAGEKMSSHRGIALETQELPDAVHHSAFRSIVIAPHQEYRYQTAYKFTVC</sequence>
<dbReference type="PIRSF" id="PIRSF005096">
    <property type="entry name" value="GALM"/>
    <property type="match status" value="1"/>
</dbReference>
<dbReference type="Proteomes" id="UP000198668">
    <property type="component" value="Unassembled WGS sequence"/>
</dbReference>
<feature type="binding site" evidence="10">
    <location>
        <position position="241"/>
    </location>
    <ligand>
        <name>beta-D-galactose</name>
        <dbReference type="ChEBI" id="CHEBI:27667"/>
    </ligand>
</feature>
<evidence type="ECO:0000256" key="5">
    <source>
        <dbReference type="ARBA" id="ARBA00014165"/>
    </source>
</evidence>
<dbReference type="GO" id="GO:0030246">
    <property type="term" value="F:carbohydrate binding"/>
    <property type="evidence" value="ECO:0007669"/>
    <property type="project" value="InterPro"/>
</dbReference>
<dbReference type="PANTHER" id="PTHR10091:SF0">
    <property type="entry name" value="GALACTOSE MUTAROTASE"/>
    <property type="match status" value="1"/>
</dbReference>
<keyword evidence="7 8" id="KW-0119">Carbohydrate metabolism</keyword>
<comment type="pathway">
    <text evidence="2 8">Carbohydrate metabolism; hexose metabolism.</text>
</comment>
<dbReference type="InterPro" id="IPR018052">
    <property type="entry name" value="Ald1_epimerase_CS"/>
</dbReference>
<keyword evidence="13" id="KW-1185">Reference proteome</keyword>
<dbReference type="Pfam" id="PF01263">
    <property type="entry name" value="Aldose_epim"/>
    <property type="match status" value="1"/>
</dbReference>
<evidence type="ECO:0000256" key="1">
    <source>
        <dbReference type="ARBA" id="ARBA00001614"/>
    </source>
</evidence>
<organism evidence="12 13">
    <name type="scientific">Pisciglobus halotolerans</name>
    <dbReference type="NCBI Taxonomy" id="745365"/>
    <lineage>
        <taxon>Bacteria</taxon>
        <taxon>Bacillati</taxon>
        <taxon>Bacillota</taxon>
        <taxon>Bacilli</taxon>
        <taxon>Lactobacillales</taxon>
        <taxon>Carnobacteriaceae</taxon>
    </lineage>
</organism>
<dbReference type="RefSeq" id="WP_245741885.1">
    <property type="nucleotide sequence ID" value="NZ_FOQE01000023.1"/>
</dbReference>
<dbReference type="GO" id="GO:0033499">
    <property type="term" value="P:galactose catabolic process via UDP-galactose, Leloir pathway"/>
    <property type="evidence" value="ECO:0007669"/>
    <property type="project" value="TreeGrafter"/>
</dbReference>
<comment type="catalytic activity">
    <reaction evidence="1 8">
        <text>alpha-D-glucose = beta-D-glucose</text>
        <dbReference type="Rhea" id="RHEA:10264"/>
        <dbReference type="ChEBI" id="CHEBI:15903"/>
        <dbReference type="ChEBI" id="CHEBI:17925"/>
        <dbReference type="EC" id="5.1.3.3"/>
    </reaction>
</comment>
<dbReference type="GO" id="GO:0004034">
    <property type="term" value="F:aldose 1-epimerase activity"/>
    <property type="evidence" value="ECO:0007669"/>
    <property type="project" value="UniProtKB-EC"/>
</dbReference>
<evidence type="ECO:0000256" key="11">
    <source>
        <dbReference type="PIRSR" id="PIRSR005096-3"/>
    </source>
</evidence>
<evidence type="ECO:0000256" key="7">
    <source>
        <dbReference type="ARBA" id="ARBA00023277"/>
    </source>
</evidence>
<dbReference type="EMBL" id="FOQE01000023">
    <property type="protein sequence ID" value="SFH77904.1"/>
    <property type="molecule type" value="Genomic_DNA"/>
</dbReference>
<dbReference type="PROSITE" id="PS00545">
    <property type="entry name" value="ALDOSE_1_EPIMERASE"/>
    <property type="match status" value="1"/>
</dbReference>
<evidence type="ECO:0000256" key="3">
    <source>
        <dbReference type="ARBA" id="ARBA00006206"/>
    </source>
</evidence>
<dbReference type="InterPro" id="IPR011013">
    <property type="entry name" value="Gal_mutarotase_sf_dom"/>
</dbReference>
<protein>
    <recommendedName>
        <fullName evidence="5 8">Aldose 1-epimerase</fullName>
        <ecNumber evidence="4 8">5.1.3.3</ecNumber>
    </recommendedName>
</protein>
<feature type="active site" description="Proton donor" evidence="9">
    <location>
        <position position="175"/>
    </location>
</feature>
<keyword evidence="6 8" id="KW-0413">Isomerase</keyword>
<evidence type="ECO:0000256" key="10">
    <source>
        <dbReference type="PIRSR" id="PIRSR005096-2"/>
    </source>
</evidence>
<evidence type="ECO:0000313" key="13">
    <source>
        <dbReference type="Proteomes" id="UP000198668"/>
    </source>
</evidence>
<accession>A0A1I3CTN4</accession>
<dbReference type="CDD" id="cd09019">
    <property type="entry name" value="galactose_mutarotase_like"/>
    <property type="match status" value="1"/>
</dbReference>
<comment type="similarity">
    <text evidence="3 8">Belongs to the aldose epimerase family.</text>
</comment>
<dbReference type="SUPFAM" id="SSF74650">
    <property type="entry name" value="Galactose mutarotase-like"/>
    <property type="match status" value="1"/>
</dbReference>
<proteinExistence type="inferred from homology"/>
<dbReference type="InterPro" id="IPR014718">
    <property type="entry name" value="GH-type_carb-bd"/>
</dbReference>
<gene>
    <name evidence="12" type="ORF">SAMN04489868_1237</name>
</gene>